<proteinExistence type="predicted"/>
<protein>
    <submittedName>
        <fullName evidence="2">Uncharacterized protein</fullName>
    </submittedName>
</protein>
<organism evidence="2 3">
    <name type="scientific">Rhypophila decipiens</name>
    <dbReference type="NCBI Taxonomy" id="261697"/>
    <lineage>
        <taxon>Eukaryota</taxon>
        <taxon>Fungi</taxon>
        <taxon>Dikarya</taxon>
        <taxon>Ascomycota</taxon>
        <taxon>Pezizomycotina</taxon>
        <taxon>Sordariomycetes</taxon>
        <taxon>Sordariomycetidae</taxon>
        <taxon>Sordariales</taxon>
        <taxon>Naviculisporaceae</taxon>
        <taxon>Rhypophila</taxon>
    </lineage>
</organism>
<dbReference type="Proteomes" id="UP001301769">
    <property type="component" value="Unassembled WGS sequence"/>
</dbReference>
<feature type="signal peptide" evidence="1">
    <location>
        <begin position="1"/>
        <end position="17"/>
    </location>
</feature>
<reference evidence="2" key="1">
    <citation type="journal article" date="2023" name="Mol. Phylogenet. Evol.">
        <title>Genome-scale phylogeny and comparative genomics of the fungal order Sordariales.</title>
        <authorList>
            <person name="Hensen N."/>
            <person name="Bonometti L."/>
            <person name="Westerberg I."/>
            <person name="Brannstrom I.O."/>
            <person name="Guillou S."/>
            <person name="Cros-Aarteil S."/>
            <person name="Calhoun S."/>
            <person name="Haridas S."/>
            <person name="Kuo A."/>
            <person name="Mondo S."/>
            <person name="Pangilinan J."/>
            <person name="Riley R."/>
            <person name="LaButti K."/>
            <person name="Andreopoulos B."/>
            <person name="Lipzen A."/>
            <person name="Chen C."/>
            <person name="Yan M."/>
            <person name="Daum C."/>
            <person name="Ng V."/>
            <person name="Clum A."/>
            <person name="Steindorff A."/>
            <person name="Ohm R.A."/>
            <person name="Martin F."/>
            <person name="Silar P."/>
            <person name="Natvig D.O."/>
            <person name="Lalanne C."/>
            <person name="Gautier V."/>
            <person name="Ament-Velasquez S.L."/>
            <person name="Kruys A."/>
            <person name="Hutchinson M.I."/>
            <person name="Powell A.J."/>
            <person name="Barry K."/>
            <person name="Miller A.N."/>
            <person name="Grigoriev I.V."/>
            <person name="Debuchy R."/>
            <person name="Gladieux P."/>
            <person name="Hiltunen Thoren M."/>
            <person name="Johannesson H."/>
        </authorList>
    </citation>
    <scope>NUCLEOTIDE SEQUENCE</scope>
    <source>
        <strain evidence="2">PSN293</strain>
    </source>
</reference>
<comment type="caution">
    <text evidence="2">The sequence shown here is derived from an EMBL/GenBank/DDBJ whole genome shotgun (WGS) entry which is preliminary data.</text>
</comment>
<evidence type="ECO:0000313" key="3">
    <source>
        <dbReference type="Proteomes" id="UP001301769"/>
    </source>
</evidence>
<gene>
    <name evidence="2" type="ORF">QBC37DRAFT_390902</name>
</gene>
<keyword evidence="1" id="KW-0732">Signal</keyword>
<dbReference type="AlphaFoldDB" id="A0AAN6Y4G6"/>
<sequence length="99" mass="10266">MRAFTAVLLTLATIANAAPSGGKAVDTPALQARKECIYDCLCSDLDAVPGETEQCCTTVGGNYDGSRFCKDMPFPNYTTFQGCCAEGAVVCSAPNGCPV</sequence>
<evidence type="ECO:0000256" key="1">
    <source>
        <dbReference type="SAM" id="SignalP"/>
    </source>
</evidence>
<keyword evidence="3" id="KW-1185">Reference proteome</keyword>
<accession>A0AAN6Y4G6</accession>
<name>A0AAN6Y4G6_9PEZI</name>
<feature type="chain" id="PRO_5042853072" evidence="1">
    <location>
        <begin position="18"/>
        <end position="99"/>
    </location>
</feature>
<reference evidence="2" key="2">
    <citation type="submission" date="2023-05" db="EMBL/GenBank/DDBJ databases">
        <authorList>
            <consortium name="Lawrence Berkeley National Laboratory"/>
            <person name="Steindorff A."/>
            <person name="Hensen N."/>
            <person name="Bonometti L."/>
            <person name="Westerberg I."/>
            <person name="Brannstrom I.O."/>
            <person name="Guillou S."/>
            <person name="Cros-Aarteil S."/>
            <person name="Calhoun S."/>
            <person name="Haridas S."/>
            <person name="Kuo A."/>
            <person name="Mondo S."/>
            <person name="Pangilinan J."/>
            <person name="Riley R."/>
            <person name="Labutti K."/>
            <person name="Andreopoulos B."/>
            <person name="Lipzen A."/>
            <person name="Chen C."/>
            <person name="Yanf M."/>
            <person name="Daum C."/>
            <person name="Ng V."/>
            <person name="Clum A."/>
            <person name="Ohm R."/>
            <person name="Martin F."/>
            <person name="Silar P."/>
            <person name="Natvig D."/>
            <person name="Lalanne C."/>
            <person name="Gautier V."/>
            <person name="Ament-Velasquez S.L."/>
            <person name="Kruys A."/>
            <person name="Hutchinson M.I."/>
            <person name="Powell A.J."/>
            <person name="Barry K."/>
            <person name="Miller A.N."/>
            <person name="Grigoriev I.V."/>
            <person name="Debuchy R."/>
            <person name="Gladieux P."/>
            <person name="Thoren M.H."/>
            <person name="Johannesson H."/>
        </authorList>
    </citation>
    <scope>NUCLEOTIDE SEQUENCE</scope>
    <source>
        <strain evidence="2">PSN293</strain>
    </source>
</reference>
<evidence type="ECO:0000313" key="2">
    <source>
        <dbReference type="EMBL" id="KAK4209927.1"/>
    </source>
</evidence>
<dbReference type="EMBL" id="MU858190">
    <property type="protein sequence ID" value="KAK4209927.1"/>
    <property type="molecule type" value="Genomic_DNA"/>
</dbReference>